<gene>
    <name evidence="3" type="ORF">PA27867_1476</name>
</gene>
<proteinExistence type="predicted"/>
<evidence type="ECO:0000313" key="3">
    <source>
        <dbReference type="EMBL" id="ANP72433.1"/>
    </source>
</evidence>
<reference evidence="3 4" key="1">
    <citation type="submission" date="2016-06" db="EMBL/GenBank/DDBJ databases">
        <title>Genome sequencing of Cryobacterium arcticum PAMC 27867.</title>
        <authorList>
            <person name="Lee J."/>
            <person name="Kim O.-S."/>
        </authorList>
    </citation>
    <scope>NUCLEOTIDE SEQUENCE [LARGE SCALE GENOMIC DNA]</scope>
    <source>
        <strain evidence="3 4">PAMC 27867</strain>
    </source>
</reference>
<protein>
    <submittedName>
        <fullName evidence="3">Membrane protein</fullName>
    </submittedName>
</protein>
<evidence type="ECO:0000259" key="2">
    <source>
        <dbReference type="Pfam" id="PF23636"/>
    </source>
</evidence>
<dbReference type="InterPro" id="IPR055568">
    <property type="entry name" value="DUF7144"/>
</dbReference>
<dbReference type="RefSeq" id="WP_066594907.1">
    <property type="nucleotide sequence ID" value="NZ_CP016282.1"/>
</dbReference>
<dbReference type="EMBL" id="CP016282">
    <property type="protein sequence ID" value="ANP72433.1"/>
    <property type="molecule type" value="Genomic_DNA"/>
</dbReference>
<feature type="transmembrane region" description="Helical" evidence="1">
    <location>
        <begin position="104"/>
        <end position="120"/>
    </location>
</feature>
<evidence type="ECO:0000256" key="1">
    <source>
        <dbReference type="SAM" id="Phobius"/>
    </source>
</evidence>
<organism evidence="3 4">
    <name type="scientific">Cryobacterium arcticum</name>
    <dbReference type="NCBI Taxonomy" id="670052"/>
    <lineage>
        <taxon>Bacteria</taxon>
        <taxon>Bacillati</taxon>
        <taxon>Actinomycetota</taxon>
        <taxon>Actinomycetes</taxon>
        <taxon>Micrococcales</taxon>
        <taxon>Microbacteriaceae</taxon>
        <taxon>Cryobacterium</taxon>
    </lineage>
</organism>
<dbReference type="OrthoDB" id="4482242at2"/>
<dbReference type="STRING" id="670052.PA27867_1476"/>
<accession>A0A1B1BJ14</accession>
<dbReference type="KEGG" id="cart:PA27867_1476"/>
<sequence>MTNTRQATGTTTGAATAQSYSADTEVSGWTGWIVFAGVMMLMMGAFHVIQGLVALFQDTYYLVGSEGLVVQVDYTTWGWVHTILGAVVILAGVALLAGQMWARVVAIILAFASAMVNIAFLGAYPLWSITMIAIDVLVIWAVSVHGKEMKAVSAGPSRATSDVE</sequence>
<feature type="domain" description="DUF7144" evidence="2">
    <location>
        <begin position="32"/>
        <end position="146"/>
    </location>
</feature>
<keyword evidence="1" id="KW-1133">Transmembrane helix</keyword>
<evidence type="ECO:0000313" key="4">
    <source>
        <dbReference type="Proteomes" id="UP000092582"/>
    </source>
</evidence>
<dbReference type="Pfam" id="PF23636">
    <property type="entry name" value="DUF7144"/>
    <property type="match status" value="1"/>
</dbReference>
<dbReference type="AlphaFoldDB" id="A0A1B1BJ14"/>
<keyword evidence="4" id="KW-1185">Reference proteome</keyword>
<feature type="transmembrane region" description="Helical" evidence="1">
    <location>
        <begin position="126"/>
        <end position="144"/>
    </location>
</feature>
<keyword evidence="1" id="KW-0472">Membrane</keyword>
<feature type="transmembrane region" description="Helical" evidence="1">
    <location>
        <begin position="32"/>
        <end position="56"/>
    </location>
</feature>
<keyword evidence="1" id="KW-0812">Transmembrane</keyword>
<dbReference type="Proteomes" id="UP000092582">
    <property type="component" value="Chromosome 1"/>
</dbReference>
<name>A0A1B1BJ14_9MICO</name>
<feature type="transmembrane region" description="Helical" evidence="1">
    <location>
        <begin position="76"/>
        <end position="97"/>
    </location>
</feature>